<comment type="caution">
    <text evidence="2">The sequence shown here is derived from an EMBL/GenBank/DDBJ whole genome shotgun (WGS) entry which is preliminary data.</text>
</comment>
<keyword evidence="3" id="KW-1185">Reference proteome</keyword>
<reference evidence="2" key="1">
    <citation type="submission" date="2020-08" db="EMBL/GenBank/DDBJ databases">
        <title>Multicomponent nature underlies the extraordinary mechanical properties of spider dragline silk.</title>
        <authorList>
            <person name="Kono N."/>
            <person name="Nakamura H."/>
            <person name="Mori M."/>
            <person name="Yoshida Y."/>
            <person name="Ohtoshi R."/>
            <person name="Malay A.D."/>
            <person name="Moran D.A.P."/>
            <person name="Tomita M."/>
            <person name="Numata K."/>
            <person name="Arakawa K."/>
        </authorList>
    </citation>
    <scope>NUCLEOTIDE SEQUENCE</scope>
</reference>
<dbReference type="AlphaFoldDB" id="A0A8X6UQ56"/>
<sequence>MSHGDSMTRLDVTYINLHRSRNDFGSIASHRSYISHSTKLSFSHEDTAPPTDHKSDIFKRKNQETQMRYDGYYAEKIQLSRHLPLKLLNVLRSSGGQLQINGHRAMNTQRRGKDLWSMQAVP</sequence>
<accession>A0A8X6UQ56</accession>
<gene>
    <name evidence="2" type="ORF">NPIL_452071</name>
</gene>
<name>A0A8X6UQ56_NEPPI</name>
<evidence type="ECO:0000256" key="1">
    <source>
        <dbReference type="SAM" id="MobiDB-lite"/>
    </source>
</evidence>
<feature type="region of interest" description="Disordered" evidence="1">
    <location>
        <begin position="39"/>
        <end position="61"/>
    </location>
</feature>
<organism evidence="2 3">
    <name type="scientific">Nephila pilipes</name>
    <name type="common">Giant wood spider</name>
    <name type="synonym">Nephila maculata</name>
    <dbReference type="NCBI Taxonomy" id="299642"/>
    <lineage>
        <taxon>Eukaryota</taxon>
        <taxon>Metazoa</taxon>
        <taxon>Ecdysozoa</taxon>
        <taxon>Arthropoda</taxon>
        <taxon>Chelicerata</taxon>
        <taxon>Arachnida</taxon>
        <taxon>Araneae</taxon>
        <taxon>Araneomorphae</taxon>
        <taxon>Entelegynae</taxon>
        <taxon>Araneoidea</taxon>
        <taxon>Nephilidae</taxon>
        <taxon>Nephila</taxon>
    </lineage>
</organism>
<dbReference type="Proteomes" id="UP000887013">
    <property type="component" value="Unassembled WGS sequence"/>
</dbReference>
<protein>
    <submittedName>
        <fullName evidence="2">Uncharacterized protein</fullName>
    </submittedName>
</protein>
<proteinExistence type="predicted"/>
<evidence type="ECO:0000313" key="3">
    <source>
        <dbReference type="Proteomes" id="UP000887013"/>
    </source>
</evidence>
<evidence type="ECO:0000313" key="2">
    <source>
        <dbReference type="EMBL" id="GFU38522.1"/>
    </source>
</evidence>
<dbReference type="EMBL" id="BMAW01084376">
    <property type="protein sequence ID" value="GFU38522.1"/>
    <property type="molecule type" value="Genomic_DNA"/>
</dbReference>
<feature type="compositionally biased region" description="Basic and acidic residues" evidence="1">
    <location>
        <begin position="42"/>
        <end position="61"/>
    </location>
</feature>